<dbReference type="PANTHER" id="PTHR32089">
    <property type="entry name" value="METHYL-ACCEPTING CHEMOTAXIS PROTEIN MCPB"/>
    <property type="match status" value="1"/>
</dbReference>
<dbReference type="GO" id="GO:0007165">
    <property type="term" value="P:signal transduction"/>
    <property type="evidence" value="ECO:0007669"/>
    <property type="project" value="UniProtKB-KW"/>
</dbReference>
<dbReference type="Pfam" id="PF00015">
    <property type="entry name" value="MCPsignal"/>
    <property type="match status" value="1"/>
</dbReference>
<feature type="region of interest" description="Disordered" evidence="5">
    <location>
        <begin position="450"/>
        <end position="472"/>
    </location>
</feature>
<keyword evidence="6" id="KW-1133">Transmembrane helix</keyword>
<dbReference type="InterPro" id="IPR003660">
    <property type="entry name" value="HAMP_dom"/>
</dbReference>
<feature type="coiled-coil region" evidence="4">
    <location>
        <begin position="670"/>
        <end position="721"/>
    </location>
</feature>
<feature type="domain" description="HAMP" evidence="8">
    <location>
        <begin position="385"/>
        <end position="440"/>
    </location>
</feature>
<feature type="transmembrane region" description="Helical" evidence="6">
    <location>
        <begin position="365"/>
        <end position="388"/>
    </location>
</feature>
<feature type="compositionally biased region" description="Acidic residues" evidence="5">
    <location>
        <begin position="241"/>
        <end position="276"/>
    </location>
</feature>
<protein>
    <submittedName>
        <fullName evidence="9">Methyl-accepting chemotaxis protein</fullName>
    </submittedName>
</protein>
<evidence type="ECO:0000256" key="4">
    <source>
        <dbReference type="SAM" id="Coils"/>
    </source>
</evidence>
<feature type="region of interest" description="Disordered" evidence="5">
    <location>
        <begin position="240"/>
        <end position="300"/>
    </location>
</feature>
<organism evidence="9 10">
    <name type="scientific">Isachenkonia alkalipeptolytica</name>
    <dbReference type="NCBI Taxonomy" id="2565777"/>
    <lineage>
        <taxon>Bacteria</taxon>
        <taxon>Bacillati</taxon>
        <taxon>Bacillota</taxon>
        <taxon>Clostridia</taxon>
        <taxon>Eubacteriales</taxon>
        <taxon>Clostridiaceae</taxon>
        <taxon>Isachenkonia</taxon>
    </lineage>
</organism>
<dbReference type="Pfam" id="PF00672">
    <property type="entry name" value="HAMP"/>
    <property type="match status" value="1"/>
</dbReference>
<dbReference type="SUPFAM" id="SSF58104">
    <property type="entry name" value="Methyl-accepting chemotaxis protein (MCP) signaling domain"/>
    <property type="match status" value="1"/>
</dbReference>
<evidence type="ECO:0000256" key="6">
    <source>
        <dbReference type="SAM" id="Phobius"/>
    </source>
</evidence>
<evidence type="ECO:0000256" key="5">
    <source>
        <dbReference type="SAM" id="MobiDB-lite"/>
    </source>
</evidence>
<proteinExistence type="inferred from homology"/>
<name>A0AA43XKA1_9CLOT</name>
<dbReference type="SMART" id="SM00283">
    <property type="entry name" value="MA"/>
    <property type="match status" value="1"/>
</dbReference>
<comment type="similarity">
    <text evidence="2">Belongs to the methyl-accepting chemotaxis (MCP) protein family.</text>
</comment>
<accession>A0AA43XKA1</accession>
<keyword evidence="6" id="KW-0812">Transmembrane</keyword>
<dbReference type="SMART" id="SM00304">
    <property type="entry name" value="HAMP"/>
    <property type="match status" value="1"/>
</dbReference>
<keyword evidence="1 3" id="KW-0807">Transducer</keyword>
<feature type="compositionally biased region" description="Basic and acidic residues" evidence="5">
    <location>
        <begin position="637"/>
        <end position="650"/>
    </location>
</feature>
<dbReference type="Gene3D" id="1.10.287.950">
    <property type="entry name" value="Methyl-accepting chemotaxis protein"/>
    <property type="match status" value="1"/>
</dbReference>
<keyword evidence="10" id="KW-1185">Reference proteome</keyword>
<evidence type="ECO:0000259" key="7">
    <source>
        <dbReference type="PROSITE" id="PS50111"/>
    </source>
</evidence>
<keyword evidence="4" id="KW-0175">Coiled coil</keyword>
<keyword evidence="6" id="KW-0472">Membrane</keyword>
<reference evidence="9 10" key="1">
    <citation type="submission" date="2019-04" db="EMBL/GenBank/DDBJ databases">
        <title>Isachenkonia alkalipeptolytica gen. nov. sp. nov. a new anaerobic, alkiliphilic organothrophic bacterium capable to reduce synthesized ferrihydrite isolated from a soda lake.</title>
        <authorList>
            <person name="Toshchakov S.V."/>
            <person name="Zavarzina D.G."/>
            <person name="Zhilina T.N."/>
            <person name="Kostrikina N.A."/>
            <person name="Kublanov I.V."/>
        </authorList>
    </citation>
    <scope>NUCLEOTIDE SEQUENCE [LARGE SCALE GENOMIC DNA]</scope>
    <source>
        <strain evidence="9 10">Z-1701</strain>
    </source>
</reference>
<evidence type="ECO:0000256" key="1">
    <source>
        <dbReference type="ARBA" id="ARBA00023224"/>
    </source>
</evidence>
<evidence type="ECO:0000259" key="8">
    <source>
        <dbReference type="PROSITE" id="PS50885"/>
    </source>
</evidence>
<dbReference type="Proteomes" id="UP000449710">
    <property type="component" value="Unassembled WGS sequence"/>
</dbReference>
<evidence type="ECO:0000313" key="10">
    <source>
        <dbReference type="Proteomes" id="UP000449710"/>
    </source>
</evidence>
<dbReference type="PROSITE" id="PS50885">
    <property type="entry name" value="HAMP"/>
    <property type="match status" value="1"/>
</dbReference>
<dbReference type="InterPro" id="IPR004089">
    <property type="entry name" value="MCPsignal_dom"/>
</dbReference>
<dbReference type="EMBL" id="SUMG01000007">
    <property type="protein sequence ID" value="NBG88277.1"/>
    <property type="molecule type" value="Genomic_DNA"/>
</dbReference>
<dbReference type="PROSITE" id="PS50111">
    <property type="entry name" value="CHEMOTAXIS_TRANSDUC_2"/>
    <property type="match status" value="1"/>
</dbReference>
<evidence type="ECO:0000256" key="3">
    <source>
        <dbReference type="PROSITE-ProRule" id="PRU00284"/>
    </source>
</evidence>
<evidence type="ECO:0000256" key="2">
    <source>
        <dbReference type="ARBA" id="ARBA00029447"/>
    </source>
</evidence>
<feature type="transmembrane region" description="Helical" evidence="6">
    <location>
        <begin position="27"/>
        <end position="52"/>
    </location>
</feature>
<gene>
    <name evidence="9" type="ORF">ISALK_07160</name>
</gene>
<comment type="caution">
    <text evidence="9">The sequence shown here is derived from an EMBL/GenBank/DDBJ whole genome shotgun (WGS) entry which is preliminary data.</text>
</comment>
<evidence type="ECO:0000313" key="9">
    <source>
        <dbReference type="EMBL" id="NBG88277.1"/>
    </source>
</evidence>
<sequence>MNRQSPEKSKDSKATKSRLKGGVSIRFRITVLPLILVLLAIVGITVTSSYVIRDSFIEETRENALDLGTQAQHQIAMAEDSMDTVNDMLEDHIRISARLALMDVEEISNEHLSDLAQALDIEVINIISEDGEVIYTTHVEENLGIQAPPEHGSFLVQEEPSGELMEEMRQGITDDDYYKFGYISIPAGGAVQIGLTANQVYELSERFSIESTLERLSREENILYASYIDEEGAVLAHTDGIDEQGSGEDIASEDTNGEAEEEVAGSEDGAGDDGDNGDNGGPDNGEAEVAPEASAGSEELATAVPADALNSRGVYSQEITYGEEDTPGYEIFLPMDEVEGMGGYLNLALSMERVNHGIRDNVTNIALVGIVAFLIIAGLLVMTSRYVIDSVKRSKDHLDQLAKGNFNHHVPEKFLNKRDEFGGIARSIEAMQKAIKETIEEMLSGARRLGEGSESLAATSQQMSASSEELASSMNQVAEGADAQRSDTGEMEATLASFKKITEGVEKAIALVQAKTDGAEGKAGAGREEVDHLVASLTSVKTAFGEVKEKIGSLNASVEEIRGISEMIQGISDQTNLLALNAAIEAARAGESGRGFAVVAEEVRKLAEASGQSTEKIQRLTEEIHRETQAVENTSSKVEDSIEEQGRRVENTRSTFKEIIEGIQAIPPYMDSVNQELRVMDDAKEEMNRRVEKVAKVAGDNAEATEEVAASSEELTASSQEIASTAEDLTRLSQSLLKSGKRFQI</sequence>
<feature type="domain" description="Methyl-accepting transducer" evidence="7">
    <location>
        <begin position="459"/>
        <end position="716"/>
    </location>
</feature>
<dbReference type="PANTHER" id="PTHR32089:SF112">
    <property type="entry name" value="LYSOZYME-LIKE PROTEIN-RELATED"/>
    <property type="match status" value="1"/>
</dbReference>
<dbReference type="RefSeq" id="WP_160720677.1">
    <property type="nucleotide sequence ID" value="NZ_SUMG01000007.1"/>
</dbReference>
<feature type="compositionally biased region" description="Low complexity" evidence="5">
    <location>
        <begin position="460"/>
        <end position="472"/>
    </location>
</feature>
<feature type="region of interest" description="Disordered" evidence="5">
    <location>
        <begin position="631"/>
        <end position="650"/>
    </location>
</feature>
<dbReference type="GO" id="GO:0016020">
    <property type="term" value="C:membrane"/>
    <property type="evidence" value="ECO:0007669"/>
    <property type="project" value="InterPro"/>
</dbReference>
<dbReference type="AlphaFoldDB" id="A0AA43XKA1"/>